<dbReference type="PRINTS" id="PR00080">
    <property type="entry name" value="SDRFAMILY"/>
</dbReference>
<dbReference type="SUPFAM" id="SSF51735">
    <property type="entry name" value="NAD(P)-binding Rossmann-fold domains"/>
    <property type="match status" value="1"/>
</dbReference>
<dbReference type="EMBL" id="JBHULU010000021">
    <property type="protein sequence ID" value="MFD2515403.1"/>
    <property type="molecule type" value="Genomic_DNA"/>
</dbReference>
<dbReference type="RefSeq" id="WP_377510055.1">
    <property type="nucleotide sequence ID" value="NZ_JBHULU010000021.1"/>
</dbReference>
<dbReference type="Proteomes" id="UP001597544">
    <property type="component" value="Unassembled WGS sequence"/>
</dbReference>
<dbReference type="PANTHER" id="PTHR43976">
    <property type="entry name" value="SHORT CHAIN DEHYDROGENASE"/>
    <property type="match status" value="1"/>
</dbReference>
<accession>A0ABW5IR24</accession>
<keyword evidence="2" id="KW-0560">Oxidoreductase</keyword>
<dbReference type="PROSITE" id="PS00061">
    <property type="entry name" value="ADH_SHORT"/>
    <property type="match status" value="1"/>
</dbReference>
<dbReference type="Pfam" id="PF00106">
    <property type="entry name" value="adh_short"/>
    <property type="match status" value="1"/>
</dbReference>
<evidence type="ECO:0000256" key="3">
    <source>
        <dbReference type="RuleBase" id="RU000363"/>
    </source>
</evidence>
<gene>
    <name evidence="4" type="ORF">ACFSRY_16135</name>
</gene>
<dbReference type="PANTHER" id="PTHR43976:SF16">
    <property type="entry name" value="SHORT-CHAIN DEHYDROGENASE_REDUCTASE FAMILY PROTEIN"/>
    <property type="match status" value="1"/>
</dbReference>
<name>A0ABW5IR24_9BACT</name>
<dbReference type="PRINTS" id="PR00081">
    <property type="entry name" value="GDHRDH"/>
</dbReference>
<dbReference type="InterPro" id="IPR051911">
    <property type="entry name" value="SDR_oxidoreductase"/>
</dbReference>
<organism evidence="4 5">
    <name type="scientific">Pontibacter locisalis</name>
    <dbReference type="NCBI Taxonomy" id="1719035"/>
    <lineage>
        <taxon>Bacteria</taxon>
        <taxon>Pseudomonadati</taxon>
        <taxon>Bacteroidota</taxon>
        <taxon>Cytophagia</taxon>
        <taxon>Cytophagales</taxon>
        <taxon>Hymenobacteraceae</taxon>
        <taxon>Pontibacter</taxon>
    </lineage>
</organism>
<comment type="similarity">
    <text evidence="1 3">Belongs to the short-chain dehydrogenases/reductases (SDR) family.</text>
</comment>
<dbReference type="Gene3D" id="3.40.50.720">
    <property type="entry name" value="NAD(P)-binding Rossmann-like Domain"/>
    <property type="match status" value="1"/>
</dbReference>
<dbReference type="CDD" id="cd05374">
    <property type="entry name" value="17beta-HSD-like_SDR_c"/>
    <property type="match status" value="1"/>
</dbReference>
<sequence>MKKSGKRVWFITGVSSGFGRELAKEVAAHQERVIGTVRNKEQVQEFNDIAPGLTFAHVLDVTQRADVISVMKKAYDHFDQLDVVVNNAGFGFLGAIEEVSVTEVREVMETNFYGALHVTQAALPIFREQRHGHFLQISSVAGFRSTQGFGVYNASKFALEGFSEAMAQEVAPFNVKVTIVEPGPFRTNFAGSSIKRADEHLDAYAETAGAFERAMQERNGKQDGDPAKAAEVLWQVVDSDNPPLRLPLGQVAYEAVRTKMRNLENDMWTWERIATKTSFED</sequence>
<keyword evidence="5" id="KW-1185">Reference proteome</keyword>
<evidence type="ECO:0000256" key="2">
    <source>
        <dbReference type="ARBA" id="ARBA00023002"/>
    </source>
</evidence>
<dbReference type="InterPro" id="IPR020904">
    <property type="entry name" value="Sc_DH/Rdtase_CS"/>
</dbReference>
<dbReference type="InterPro" id="IPR036291">
    <property type="entry name" value="NAD(P)-bd_dom_sf"/>
</dbReference>
<proteinExistence type="inferred from homology"/>
<dbReference type="NCBIfam" id="NF006114">
    <property type="entry name" value="PRK08263.1"/>
    <property type="match status" value="1"/>
</dbReference>
<protein>
    <submittedName>
        <fullName evidence="4">Oxidoreductase</fullName>
    </submittedName>
</protein>
<evidence type="ECO:0000313" key="4">
    <source>
        <dbReference type="EMBL" id="MFD2515403.1"/>
    </source>
</evidence>
<comment type="caution">
    <text evidence="4">The sequence shown here is derived from an EMBL/GenBank/DDBJ whole genome shotgun (WGS) entry which is preliminary data.</text>
</comment>
<evidence type="ECO:0000256" key="1">
    <source>
        <dbReference type="ARBA" id="ARBA00006484"/>
    </source>
</evidence>
<dbReference type="InterPro" id="IPR002347">
    <property type="entry name" value="SDR_fam"/>
</dbReference>
<evidence type="ECO:0000313" key="5">
    <source>
        <dbReference type="Proteomes" id="UP001597544"/>
    </source>
</evidence>
<reference evidence="5" key="1">
    <citation type="journal article" date="2019" name="Int. J. Syst. Evol. Microbiol.">
        <title>The Global Catalogue of Microorganisms (GCM) 10K type strain sequencing project: providing services to taxonomists for standard genome sequencing and annotation.</title>
        <authorList>
            <consortium name="The Broad Institute Genomics Platform"/>
            <consortium name="The Broad Institute Genome Sequencing Center for Infectious Disease"/>
            <person name="Wu L."/>
            <person name="Ma J."/>
        </authorList>
    </citation>
    <scope>NUCLEOTIDE SEQUENCE [LARGE SCALE GENOMIC DNA]</scope>
    <source>
        <strain evidence="5">KCTC 42498</strain>
    </source>
</reference>
<dbReference type="NCBIfam" id="NF004824">
    <property type="entry name" value="PRK06180.1"/>
    <property type="match status" value="1"/>
</dbReference>